<comment type="caution">
    <text evidence="2">The sequence shown here is derived from an EMBL/GenBank/DDBJ whole genome shotgun (WGS) entry which is preliminary data.</text>
</comment>
<dbReference type="AlphaFoldDB" id="A0A645AWT0"/>
<gene>
    <name evidence="2" type="ORF">SDC9_104381</name>
</gene>
<accession>A0A645AWT0</accession>
<reference evidence="2" key="1">
    <citation type="submission" date="2019-08" db="EMBL/GenBank/DDBJ databases">
        <authorList>
            <person name="Kucharzyk K."/>
            <person name="Murdoch R.W."/>
            <person name="Higgins S."/>
            <person name="Loffler F."/>
        </authorList>
    </citation>
    <scope>NUCLEOTIDE SEQUENCE</scope>
</reference>
<organism evidence="2">
    <name type="scientific">bioreactor metagenome</name>
    <dbReference type="NCBI Taxonomy" id="1076179"/>
    <lineage>
        <taxon>unclassified sequences</taxon>
        <taxon>metagenomes</taxon>
        <taxon>ecological metagenomes</taxon>
    </lineage>
</organism>
<feature type="region of interest" description="Disordered" evidence="1">
    <location>
        <begin position="1"/>
        <end position="23"/>
    </location>
</feature>
<dbReference type="EMBL" id="VSSQ01016334">
    <property type="protein sequence ID" value="MPM57559.1"/>
    <property type="molecule type" value="Genomic_DNA"/>
</dbReference>
<evidence type="ECO:0000313" key="2">
    <source>
        <dbReference type="EMBL" id="MPM57559.1"/>
    </source>
</evidence>
<sequence>MQQRITARSSSRKAFGHQGGNKTGHRQTIQFIRIKVGVGGKPAGLVTLRKLRIMHTDTRTTFETGPEIFHGPVYFGNFTVIFFELLQSDCSRHLVHTIFHAADRKCTGINVFFGFVTVKNTLIMTIAGCPAEYFGIIGQQHTAFPDGKRFGAHQRHGGHIAESTE</sequence>
<evidence type="ECO:0000256" key="1">
    <source>
        <dbReference type="SAM" id="MobiDB-lite"/>
    </source>
</evidence>
<protein>
    <submittedName>
        <fullName evidence="2">Uncharacterized protein</fullName>
    </submittedName>
</protein>
<name>A0A645AWT0_9ZZZZ</name>
<proteinExistence type="predicted"/>